<dbReference type="SUPFAM" id="SSF56112">
    <property type="entry name" value="Protein kinase-like (PK-like)"/>
    <property type="match status" value="1"/>
</dbReference>
<reference evidence="1 2" key="1">
    <citation type="journal article" date="2018" name="Front. Microbiol.">
        <title>Genomic and genetic insights into a cosmopolitan fungus, Paecilomyces variotii (Eurotiales).</title>
        <authorList>
            <person name="Urquhart A.S."/>
            <person name="Mondo S.J."/>
            <person name="Makela M.R."/>
            <person name="Hane J.K."/>
            <person name="Wiebenga A."/>
            <person name="He G."/>
            <person name="Mihaltcheva S."/>
            <person name="Pangilinan J."/>
            <person name="Lipzen A."/>
            <person name="Barry K."/>
            <person name="de Vries R.P."/>
            <person name="Grigoriev I.V."/>
            <person name="Idnurm A."/>
        </authorList>
    </citation>
    <scope>NUCLEOTIDE SEQUENCE [LARGE SCALE GENOMIC DNA]</scope>
    <source>
        <strain evidence="1 2">CBS 101075</strain>
    </source>
</reference>
<dbReference type="STRING" id="264951.A0A443HNH9"/>
<dbReference type="InterPro" id="IPR011009">
    <property type="entry name" value="Kinase-like_dom_sf"/>
</dbReference>
<evidence type="ECO:0008006" key="3">
    <source>
        <dbReference type="Google" id="ProtNLM"/>
    </source>
</evidence>
<accession>A0A443HNH9</accession>
<dbReference type="PANTHER" id="PTHR21310">
    <property type="entry name" value="AMINOGLYCOSIDE PHOSPHOTRANSFERASE-RELATED-RELATED"/>
    <property type="match status" value="1"/>
</dbReference>
<dbReference type="RefSeq" id="XP_028483004.1">
    <property type="nucleotide sequence ID" value="XM_028633918.1"/>
</dbReference>
<dbReference type="AlphaFoldDB" id="A0A443HNH9"/>
<dbReference type="InterPro" id="IPR051678">
    <property type="entry name" value="AGP_Transferase"/>
</dbReference>
<comment type="caution">
    <text evidence="1">The sequence shown here is derived from an EMBL/GenBank/DDBJ whole genome shotgun (WGS) entry which is preliminary data.</text>
</comment>
<evidence type="ECO:0000313" key="1">
    <source>
        <dbReference type="EMBL" id="RWQ93359.1"/>
    </source>
</evidence>
<dbReference type="GeneID" id="39603195"/>
<dbReference type="EMBL" id="RCNU01000010">
    <property type="protein sequence ID" value="RWQ93359.1"/>
    <property type="molecule type" value="Genomic_DNA"/>
</dbReference>
<dbReference type="VEuPathDB" id="FungiDB:C8Q69DRAFT_67958"/>
<evidence type="ECO:0000313" key="2">
    <source>
        <dbReference type="Proteomes" id="UP000283841"/>
    </source>
</evidence>
<gene>
    <name evidence="1" type="ORF">C8Q69DRAFT_67958</name>
</gene>
<protein>
    <recommendedName>
        <fullName evidence="3">Aminoglycoside phosphotransferase domain-containing protein</fullName>
    </recommendedName>
</protein>
<keyword evidence="2" id="KW-1185">Reference proteome</keyword>
<name>A0A443HNH9_BYSSP</name>
<dbReference type="Proteomes" id="UP000283841">
    <property type="component" value="Unassembled WGS sequence"/>
</dbReference>
<proteinExistence type="predicted"/>
<organism evidence="1 2">
    <name type="scientific">Byssochlamys spectabilis</name>
    <name type="common">Paecilomyces variotii</name>
    <dbReference type="NCBI Taxonomy" id="264951"/>
    <lineage>
        <taxon>Eukaryota</taxon>
        <taxon>Fungi</taxon>
        <taxon>Dikarya</taxon>
        <taxon>Ascomycota</taxon>
        <taxon>Pezizomycotina</taxon>
        <taxon>Eurotiomycetes</taxon>
        <taxon>Eurotiomycetidae</taxon>
        <taxon>Eurotiales</taxon>
        <taxon>Thermoascaceae</taxon>
        <taxon>Paecilomyces</taxon>
    </lineage>
</organism>
<dbReference type="PANTHER" id="PTHR21310:SF54">
    <property type="entry name" value="AMINOGLYCOSIDE PHOSPHOTRANSFERASE DOMAIN-CONTAINING PROTEIN"/>
    <property type="match status" value="1"/>
</dbReference>
<sequence length="190" mass="21531">MSSTSTSKIGGRLRLSLSRLPSEKEVYFRESSFIVQYGIEKLPSPAKIRSLQKVSGSGDPPPIRFPEIGLLVKYGHGISIAEGQCLWAIQQFLRNNVPVPEIYGWREDGDETFIYMELIDGDTLQERWTSLSSVDRVRLCEELREIIMSLRRLEQSPGEKFIGMYRQVVILSSKSVVETFSRTGGWPATL</sequence>